<dbReference type="AlphaFoldDB" id="A0A9D3W893"/>
<keyword evidence="2" id="KW-1185">Reference proteome</keyword>
<dbReference type="Proteomes" id="UP000828251">
    <property type="component" value="Unassembled WGS sequence"/>
</dbReference>
<sequence>MKGKDLVPPTPPASTTTQDYDIDCLIDELTETNKEGNEMTPMKRKLLYKVSTRKSIHMPE</sequence>
<comment type="caution">
    <text evidence="1">The sequence shown here is derived from an EMBL/GenBank/DDBJ whole genome shotgun (WGS) entry which is preliminary data.</text>
</comment>
<proteinExistence type="predicted"/>
<protein>
    <submittedName>
        <fullName evidence="1">Uncharacterized protein</fullName>
    </submittedName>
</protein>
<accession>A0A9D3W893</accession>
<organism evidence="1 2">
    <name type="scientific">Gossypium stocksii</name>
    <dbReference type="NCBI Taxonomy" id="47602"/>
    <lineage>
        <taxon>Eukaryota</taxon>
        <taxon>Viridiplantae</taxon>
        <taxon>Streptophyta</taxon>
        <taxon>Embryophyta</taxon>
        <taxon>Tracheophyta</taxon>
        <taxon>Spermatophyta</taxon>
        <taxon>Magnoliopsida</taxon>
        <taxon>eudicotyledons</taxon>
        <taxon>Gunneridae</taxon>
        <taxon>Pentapetalae</taxon>
        <taxon>rosids</taxon>
        <taxon>malvids</taxon>
        <taxon>Malvales</taxon>
        <taxon>Malvaceae</taxon>
        <taxon>Malvoideae</taxon>
        <taxon>Gossypium</taxon>
    </lineage>
</organism>
<evidence type="ECO:0000313" key="2">
    <source>
        <dbReference type="Proteomes" id="UP000828251"/>
    </source>
</evidence>
<dbReference type="EMBL" id="JAIQCV010000003">
    <property type="protein sequence ID" value="KAH1115314.1"/>
    <property type="molecule type" value="Genomic_DNA"/>
</dbReference>
<name>A0A9D3W893_9ROSI</name>
<gene>
    <name evidence="1" type="ORF">J1N35_008692</name>
</gene>
<evidence type="ECO:0000313" key="1">
    <source>
        <dbReference type="EMBL" id="KAH1115314.1"/>
    </source>
</evidence>
<reference evidence="1 2" key="1">
    <citation type="journal article" date="2021" name="Plant Biotechnol. J.">
        <title>Multi-omics assisted identification of the key and species-specific regulatory components of drought-tolerant mechanisms in Gossypium stocksii.</title>
        <authorList>
            <person name="Yu D."/>
            <person name="Ke L."/>
            <person name="Zhang D."/>
            <person name="Wu Y."/>
            <person name="Sun Y."/>
            <person name="Mei J."/>
            <person name="Sun J."/>
            <person name="Sun Y."/>
        </authorList>
    </citation>
    <scope>NUCLEOTIDE SEQUENCE [LARGE SCALE GENOMIC DNA]</scope>
    <source>
        <strain evidence="2">cv. E1</strain>
        <tissue evidence="1">Leaf</tissue>
    </source>
</reference>